<protein>
    <recommendedName>
        <fullName evidence="2">HD/PDEase domain-containing protein</fullName>
    </recommendedName>
</protein>
<dbReference type="GO" id="GO:0003676">
    <property type="term" value="F:nucleic acid binding"/>
    <property type="evidence" value="ECO:0007669"/>
    <property type="project" value="InterPro"/>
</dbReference>
<dbReference type="InterPro" id="IPR004365">
    <property type="entry name" value="NA-bd_OB_tRNA"/>
</dbReference>
<dbReference type="InterPro" id="IPR006675">
    <property type="entry name" value="HDIG_dom"/>
</dbReference>
<dbReference type="PANTHER" id="PTHR37294:SF1">
    <property type="entry name" value="3'-5' EXORIBONUCLEASE YHAM"/>
    <property type="match status" value="1"/>
</dbReference>
<dbReference type="PANTHER" id="PTHR37294">
    <property type="entry name" value="3'-5' EXORIBONUCLEASE YHAM"/>
    <property type="match status" value="1"/>
</dbReference>
<dbReference type="Gene3D" id="2.40.50.140">
    <property type="entry name" value="Nucleic acid-binding proteins"/>
    <property type="match status" value="1"/>
</dbReference>
<dbReference type="GO" id="GO:0031125">
    <property type="term" value="P:rRNA 3'-end processing"/>
    <property type="evidence" value="ECO:0007669"/>
    <property type="project" value="TreeGrafter"/>
</dbReference>
<evidence type="ECO:0000313" key="3">
    <source>
        <dbReference type="EMBL" id="GAF82270.1"/>
    </source>
</evidence>
<dbReference type="Gene3D" id="1.10.3210.10">
    <property type="entry name" value="Hypothetical protein af1432"/>
    <property type="match status" value="1"/>
</dbReference>
<evidence type="ECO:0000256" key="1">
    <source>
        <dbReference type="ARBA" id="ARBA00022801"/>
    </source>
</evidence>
<dbReference type="InterPro" id="IPR050798">
    <property type="entry name" value="YhaM_exoribonuc/phosphodiest"/>
</dbReference>
<comment type="caution">
    <text evidence="3">The sequence shown here is derived from an EMBL/GenBank/DDBJ whole genome shotgun (WGS) entry which is preliminary data.</text>
</comment>
<name>X0U1E5_9ZZZZ</name>
<keyword evidence="1" id="KW-0378">Hydrolase</keyword>
<dbReference type="InterPro" id="IPR006674">
    <property type="entry name" value="HD_domain"/>
</dbReference>
<evidence type="ECO:0000259" key="2">
    <source>
        <dbReference type="SMART" id="SM00471"/>
    </source>
</evidence>
<dbReference type="GO" id="GO:0016787">
    <property type="term" value="F:hydrolase activity"/>
    <property type="evidence" value="ECO:0007669"/>
    <property type="project" value="UniProtKB-KW"/>
</dbReference>
<dbReference type="CDD" id="cd04492">
    <property type="entry name" value="YhaM_OBF_like"/>
    <property type="match status" value="1"/>
</dbReference>
<dbReference type="CDD" id="cd00077">
    <property type="entry name" value="HDc"/>
    <property type="match status" value="1"/>
</dbReference>
<dbReference type="InterPro" id="IPR003607">
    <property type="entry name" value="HD/PDEase_dom"/>
</dbReference>
<proteinExistence type="predicted"/>
<dbReference type="SMART" id="SM00471">
    <property type="entry name" value="HDc"/>
    <property type="match status" value="1"/>
</dbReference>
<gene>
    <name evidence="3" type="ORF">S01H1_04075</name>
</gene>
<dbReference type="Pfam" id="PF01966">
    <property type="entry name" value="HD"/>
    <property type="match status" value="1"/>
</dbReference>
<dbReference type="SUPFAM" id="SSF50249">
    <property type="entry name" value="Nucleic acid-binding proteins"/>
    <property type="match status" value="1"/>
</dbReference>
<feature type="domain" description="HD/PDEase" evidence="2">
    <location>
        <begin position="158"/>
        <end position="291"/>
    </location>
</feature>
<organism evidence="3">
    <name type="scientific">marine sediment metagenome</name>
    <dbReference type="NCBI Taxonomy" id="412755"/>
    <lineage>
        <taxon>unclassified sequences</taxon>
        <taxon>metagenomes</taxon>
        <taxon>ecological metagenomes</taxon>
    </lineage>
</organism>
<accession>X0U1E5</accession>
<dbReference type="EMBL" id="BARS01002172">
    <property type="protein sequence ID" value="GAF82270.1"/>
    <property type="molecule type" value="Genomic_DNA"/>
</dbReference>
<dbReference type="AlphaFoldDB" id="X0U1E5"/>
<reference evidence="3" key="1">
    <citation type="journal article" date="2014" name="Front. Microbiol.">
        <title>High frequency of phylogenetically diverse reductive dehalogenase-homologous genes in deep subseafloor sedimentary metagenomes.</title>
        <authorList>
            <person name="Kawai M."/>
            <person name="Futagami T."/>
            <person name="Toyoda A."/>
            <person name="Takaki Y."/>
            <person name="Nishi S."/>
            <person name="Hori S."/>
            <person name="Arai W."/>
            <person name="Tsubouchi T."/>
            <person name="Morono Y."/>
            <person name="Uchiyama I."/>
            <person name="Ito T."/>
            <person name="Fujiyama A."/>
            <person name="Inagaki F."/>
            <person name="Takami H."/>
        </authorList>
    </citation>
    <scope>NUCLEOTIDE SEQUENCE</scope>
    <source>
        <strain evidence="3">Expedition CK06-06</strain>
    </source>
</reference>
<dbReference type="SUPFAM" id="SSF109604">
    <property type="entry name" value="HD-domain/PDEase-like"/>
    <property type="match status" value="1"/>
</dbReference>
<dbReference type="Pfam" id="PF01336">
    <property type="entry name" value="tRNA_anti-codon"/>
    <property type="match status" value="1"/>
</dbReference>
<dbReference type="NCBIfam" id="TIGR00277">
    <property type="entry name" value="HDIG"/>
    <property type="match status" value="1"/>
</dbReference>
<sequence>MKKLWVKDIESGAEVEGVFLVREANLRTARNGSQYIQADLADATGQVPARMWDANPEIFSKMTVGGFVRIRGRGETYRNRLQVIVGMLMPVDEAEVDMADFLPATSADVEGLAAELKEFIGSVGDSNLSSLLDAVFSDADFAERFKRSPAASSYHHAYLGGLLEHTVCVARLADAVADRYENLRRDLLVTGALLHDIGKVEELTVERGLDYTDAGLLVGHVVQGAMMLRRAAAGLADFPEEMLLLLEHLVLSHHGEFEFGSPKLPSIPEAVALHHIDNLDAKVQAFGKIISEDPNPDANWTDYSRMFERKLYKK</sequence>
<dbReference type="InterPro" id="IPR012340">
    <property type="entry name" value="NA-bd_OB-fold"/>
</dbReference>